<name>A0A4R3NLS7_9GAMM</name>
<dbReference type="Pfam" id="PF00085">
    <property type="entry name" value="Thioredoxin"/>
    <property type="match status" value="1"/>
</dbReference>
<dbReference type="EMBL" id="SMAS01000004">
    <property type="protein sequence ID" value="TCT35053.1"/>
    <property type="molecule type" value="Genomic_DNA"/>
</dbReference>
<sequence length="128" mass="14288">MPSVPLINSDNFSRLLSDPMQPSGQWALIYFCASWCQPCKTMQPIYLQLTDYFSDNGTHFGGRINFGGSINFGIVDIAQSPTIAPQYGIKSVPSIALFHDSRLVDLMAGEYRLSQLITQIENRLLCSH</sequence>
<protein>
    <submittedName>
        <fullName evidence="2">Thioredoxin 1</fullName>
    </submittedName>
</protein>
<organism evidence="2 3">
    <name type="scientific">Providencia alcalifaciens</name>
    <dbReference type="NCBI Taxonomy" id="126385"/>
    <lineage>
        <taxon>Bacteria</taxon>
        <taxon>Pseudomonadati</taxon>
        <taxon>Pseudomonadota</taxon>
        <taxon>Gammaproteobacteria</taxon>
        <taxon>Enterobacterales</taxon>
        <taxon>Morganellaceae</taxon>
        <taxon>Providencia</taxon>
    </lineage>
</organism>
<dbReference type="InterPro" id="IPR036249">
    <property type="entry name" value="Thioredoxin-like_sf"/>
</dbReference>
<dbReference type="PANTHER" id="PTHR45663:SF11">
    <property type="entry name" value="GEO12009P1"/>
    <property type="match status" value="1"/>
</dbReference>
<dbReference type="PROSITE" id="PS51352">
    <property type="entry name" value="THIOREDOXIN_2"/>
    <property type="match status" value="1"/>
</dbReference>
<feature type="domain" description="Thioredoxin" evidence="1">
    <location>
        <begin position="1"/>
        <end position="125"/>
    </location>
</feature>
<accession>A0A4R3NLS7</accession>
<dbReference type="PANTHER" id="PTHR45663">
    <property type="entry name" value="GEO12009P1"/>
    <property type="match status" value="1"/>
</dbReference>
<evidence type="ECO:0000313" key="3">
    <source>
        <dbReference type="Proteomes" id="UP000295055"/>
    </source>
</evidence>
<dbReference type="OrthoDB" id="4964771at2"/>
<dbReference type="Gene3D" id="3.40.30.10">
    <property type="entry name" value="Glutaredoxin"/>
    <property type="match status" value="1"/>
</dbReference>
<comment type="caution">
    <text evidence="2">The sequence shown here is derived from an EMBL/GenBank/DDBJ whole genome shotgun (WGS) entry which is preliminary data.</text>
</comment>
<dbReference type="GO" id="GO:0015035">
    <property type="term" value="F:protein-disulfide reductase activity"/>
    <property type="evidence" value="ECO:0007669"/>
    <property type="project" value="TreeGrafter"/>
</dbReference>
<evidence type="ECO:0000259" key="1">
    <source>
        <dbReference type="PROSITE" id="PS51352"/>
    </source>
</evidence>
<reference evidence="2 3" key="1">
    <citation type="submission" date="2019-03" db="EMBL/GenBank/DDBJ databases">
        <title>Genomic analyses of the natural microbiome of Caenorhabditis elegans.</title>
        <authorList>
            <person name="Samuel B."/>
        </authorList>
    </citation>
    <scope>NUCLEOTIDE SEQUENCE [LARGE SCALE GENOMIC DNA]</scope>
    <source>
        <strain evidence="2 3">JUb102</strain>
    </source>
</reference>
<evidence type="ECO:0000313" key="2">
    <source>
        <dbReference type="EMBL" id="TCT35053.1"/>
    </source>
</evidence>
<proteinExistence type="predicted"/>
<dbReference type="Proteomes" id="UP000295055">
    <property type="component" value="Unassembled WGS sequence"/>
</dbReference>
<dbReference type="InterPro" id="IPR013766">
    <property type="entry name" value="Thioredoxin_domain"/>
</dbReference>
<dbReference type="SUPFAM" id="SSF52833">
    <property type="entry name" value="Thioredoxin-like"/>
    <property type="match status" value="1"/>
</dbReference>
<dbReference type="GO" id="GO:0005737">
    <property type="term" value="C:cytoplasm"/>
    <property type="evidence" value="ECO:0007669"/>
    <property type="project" value="TreeGrafter"/>
</dbReference>
<dbReference type="CDD" id="cd02947">
    <property type="entry name" value="TRX_family"/>
    <property type="match status" value="1"/>
</dbReference>
<gene>
    <name evidence="2" type="ORF">EC835_104214</name>
</gene>
<dbReference type="AlphaFoldDB" id="A0A4R3NLS7"/>